<keyword evidence="2" id="KW-1185">Reference proteome</keyword>
<organism evidence="1 2">
    <name type="scientific">Hymenobacter mucosus</name>
    <dbReference type="NCBI Taxonomy" id="1411120"/>
    <lineage>
        <taxon>Bacteria</taxon>
        <taxon>Pseudomonadati</taxon>
        <taxon>Bacteroidota</taxon>
        <taxon>Cytophagia</taxon>
        <taxon>Cytophagales</taxon>
        <taxon>Hymenobacteraceae</taxon>
        <taxon>Hymenobacter</taxon>
    </lineage>
</organism>
<protein>
    <submittedName>
        <fullName evidence="1">Uncharacterized protein</fullName>
    </submittedName>
</protein>
<proteinExistence type="predicted"/>
<sequence length="98" mass="10914">MAEQLSIEQQGSDKSPGVLLIAYHLPSGAAYCIVDNTLLTMPLDVDGQLQIDRSTTPNTLDWGECVQLGREFDEPHLRPVIEALGHSFKQVYEAMPFR</sequence>
<dbReference type="RefSeq" id="WP_089333710.1">
    <property type="nucleotide sequence ID" value="NZ_FZNS01000010.1"/>
</dbReference>
<dbReference type="EMBL" id="FZNS01000010">
    <property type="protein sequence ID" value="SNR87627.1"/>
    <property type="molecule type" value="Genomic_DNA"/>
</dbReference>
<evidence type="ECO:0000313" key="1">
    <source>
        <dbReference type="EMBL" id="SNR87627.1"/>
    </source>
</evidence>
<dbReference type="AlphaFoldDB" id="A0A238ZW32"/>
<dbReference type="Proteomes" id="UP000198310">
    <property type="component" value="Unassembled WGS sequence"/>
</dbReference>
<evidence type="ECO:0000313" key="2">
    <source>
        <dbReference type="Proteomes" id="UP000198310"/>
    </source>
</evidence>
<reference evidence="2" key="1">
    <citation type="submission" date="2017-06" db="EMBL/GenBank/DDBJ databases">
        <authorList>
            <person name="Varghese N."/>
            <person name="Submissions S."/>
        </authorList>
    </citation>
    <scope>NUCLEOTIDE SEQUENCE [LARGE SCALE GENOMIC DNA]</scope>
    <source>
        <strain evidence="2">DSM 28041</strain>
    </source>
</reference>
<name>A0A238ZW32_9BACT</name>
<gene>
    <name evidence="1" type="ORF">SAMN06269173_11030</name>
</gene>
<accession>A0A238ZW32</accession>